<comment type="caution">
    <text evidence="11">The sequence shown here is derived from an EMBL/GenBank/DDBJ whole genome shotgun (WGS) entry which is preliminary data.</text>
</comment>
<evidence type="ECO:0000256" key="3">
    <source>
        <dbReference type="ARBA" id="ARBA00022448"/>
    </source>
</evidence>
<evidence type="ECO:0000313" key="12">
    <source>
        <dbReference type="Proteomes" id="UP000235701"/>
    </source>
</evidence>
<feature type="transmembrane region" description="Helical" evidence="9">
    <location>
        <begin position="114"/>
        <end position="135"/>
    </location>
</feature>
<evidence type="ECO:0000256" key="8">
    <source>
        <dbReference type="ARBA" id="ARBA00050025"/>
    </source>
</evidence>
<evidence type="ECO:0000256" key="5">
    <source>
        <dbReference type="ARBA" id="ARBA00022989"/>
    </source>
</evidence>
<comment type="similarity">
    <text evidence="2">Belongs to the ammonia transporter channel (TC 1.A.11.2) family.</text>
</comment>
<feature type="transmembrane region" description="Helical" evidence="9">
    <location>
        <begin position="84"/>
        <end position="107"/>
    </location>
</feature>
<evidence type="ECO:0000256" key="2">
    <source>
        <dbReference type="ARBA" id="ARBA00005887"/>
    </source>
</evidence>
<feature type="transmembrane region" description="Helical" evidence="9">
    <location>
        <begin position="38"/>
        <end position="59"/>
    </location>
</feature>
<evidence type="ECO:0000256" key="6">
    <source>
        <dbReference type="ARBA" id="ARBA00023136"/>
    </source>
</evidence>
<dbReference type="GO" id="GO:0008519">
    <property type="term" value="F:ammonium channel activity"/>
    <property type="evidence" value="ECO:0007669"/>
    <property type="project" value="InterPro"/>
</dbReference>
<gene>
    <name evidence="11" type="ORF">CJ191_05895</name>
</gene>
<dbReference type="OrthoDB" id="9814202at2"/>
<name>A0A2N6UDC6_9LACT</name>
<sequence length="372" mass="41082">MSNYLFIVICVIIMWPMLFSVPILYASSSEESKVSDTLVMTTIGLTVAFLAWFLFGYVLSFQGNGYFDSISNYFSLIQAGDIDLILSILLQGCFFLYAVGMFIGTLIHKVTWPFFIIFTPLWLLFVYVPLTFLLWNDNGFLNQMGAIDFSGGMVVHVSAGLTSLLLTHYPPLTSKDVPERFSDYSPNYMATILICFGWFGFNLGSLEALDTSMGLIILNTMLAIFSSALGFLLVQREKVAIDDLLTGMTVGLVTSTALVGYVSPITMLGVTLFSGVIVCHLRNISQIDDPVDSFILNAIGGIVGTIGLALFADPSFTPNGQVGFIFDWHSNEFLIVQVMALAVTVLITYIGTKISMFITNLYFNRKKAMNDE</sequence>
<reference evidence="11 12" key="1">
    <citation type="submission" date="2017-09" db="EMBL/GenBank/DDBJ databases">
        <title>Bacterial strain isolated from the female urinary microbiota.</title>
        <authorList>
            <person name="Thomas-White K."/>
            <person name="Kumar N."/>
            <person name="Forster S."/>
            <person name="Putonti C."/>
            <person name="Lawley T."/>
            <person name="Wolfe A.J."/>
        </authorList>
    </citation>
    <scope>NUCLEOTIDE SEQUENCE [LARGE SCALE GENOMIC DNA]</scope>
    <source>
        <strain evidence="11 12">UMB0240</strain>
    </source>
</reference>
<keyword evidence="3" id="KW-0813">Transport</keyword>
<feature type="transmembrane region" description="Helical" evidence="9">
    <location>
        <begin position="212"/>
        <end position="234"/>
    </location>
</feature>
<feature type="domain" description="Ammonium transporter AmtB-like" evidence="10">
    <location>
        <begin position="6"/>
        <end position="366"/>
    </location>
</feature>
<feature type="transmembrane region" description="Helical" evidence="9">
    <location>
        <begin position="294"/>
        <end position="313"/>
    </location>
</feature>
<dbReference type="Pfam" id="PF00909">
    <property type="entry name" value="Ammonium_transp"/>
    <property type="match status" value="1"/>
</dbReference>
<dbReference type="Gene3D" id="1.10.3430.10">
    <property type="entry name" value="Ammonium transporter AmtB like domains"/>
    <property type="match status" value="1"/>
</dbReference>
<feature type="transmembrane region" description="Helical" evidence="9">
    <location>
        <begin position="333"/>
        <end position="363"/>
    </location>
</feature>
<proteinExistence type="inferred from homology"/>
<evidence type="ECO:0000256" key="1">
    <source>
        <dbReference type="ARBA" id="ARBA00004141"/>
    </source>
</evidence>
<comment type="subcellular location">
    <subcellularLocation>
        <location evidence="1">Membrane</location>
        <topology evidence="1">Multi-pass membrane protein</topology>
    </subcellularLocation>
</comment>
<protein>
    <recommendedName>
        <fullName evidence="8">Ammonium transporter</fullName>
    </recommendedName>
</protein>
<dbReference type="SUPFAM" id="SSF111352">
    <property type="entry name" value="Ammonium transporter"/>
    <property type="match status" value="1"/>
</dbReference>
<organism evidence="11 12">
    <name type="scientific">Aerococcus viridans</name>
    <dbReference type="NCBI Taxonomy" id="1377"/>
    <lineage>
        <taxon>Bacteria</taxon>
        <taxon>Bacillati</taxon>
        <taxon>Bacillota</taxon>
        <taxon>Bacilli</taxon>
        <taxon>Lactobacillales</taxon>
        <taxon>Aerococcaceae</taxon>
        <taxon>Aerococcus</taxon>
    </lineage>
</organism>
<keyword evidence="6 9" id="KW-0472">Membrane</keyword>
<dbReference type="PANTHER" id="PTHR43029:SF10">
    <property type="entry name" value="AMMONIUM TRANSPORTER MEP2"/>
    <property type="match status" value="1"/>
</dbReference>
<dbReference type="InterPro" id="IPR001905">
    <property type="entry name" value="Ammonium_transpt"/>
</dbReference>
<keyword evidence="5 9" id="KW-1133">Transmembrane helix</keyword>
<dbReference type="Proteomes" id="UP000235701">
    <property type="component" value="Unassembled WGS sequence"/>
</dbReference>
<feature type="transmembrane region" description="Helical" evidence="9">
    <location>
        <begin position="188"/>
        <end position="206"/>
    </location>
</feature>
<dbReference type="EMBL" id="PNHQ01000012">
    <property type="protein sequence ID" value="PMC79603.1"/>
    <property type="molecule type" value="Genomic_DNA"/>
</dbReference>
<dbReference type="RefSeq" id="WP_102199271.1">
    <property type="nucleotide sequence ID" value="NZ_PNHQ01000012.1"/>
</dbReference>
<dbReference type="GO" id="GO:0005886">
    <property type="term" value="C:plasma membrane"/>
    <property type="evidence" value="ECO:0007669"/>
    <property type="project" value="TreeGrafter"/>
</dbReference>
<evidence type="ECO:0000259" key="10">
    <source>
        <dbReference type="Pfam" id="PF00909"/>
    </source>
</evidence>
<dbReference type="PANTHER" id="PTHR43029">
    <property type="entry name" value="AMMONIUM TRANSPORTER MEP2"/>
    <property type="match status" value="1"/>
</dbReference>
<feature type="transmembrane region" description="Helical" evidence="9">
    <location>
        <begin position="147"/>
        <end position="167"/>
    </location>
</feature>
<keyword evidence="12" id="KW-1185">Reference proteome</keyword>
<accession>A0A2N6UDC6</accession>
<dbReference type="InterPro" id="IPR024041">
    <property type="entry name" value="NH4_transpt_AmtB-like_dom"/>
</dbReference>
<dbReference type="AlphaFoldDB" id="A0A2N6UDC6"/>
<evidence type="ECO:0000256" key="4">
    <source>
        <dbReference type="ARBA" id="ARBA00022692"/>
    </source>
</evidence>
<feature type="transmembrane region" description="Helical" evidence="9">
    <location>
        <begin position="6"/>
        <end position="26"/>
    </location>
</feature>
<evidence type="ECO:0000256" key="9">
    <source>
        <dbReference type="SAM" id="Phobius"/>
    </source>
</evidence>
<keyword evidence="7" id="KW-0924">Ammonia transport</keyword>
<dbReference type="InterPro" id="IPR029020">
    <property type="entry name" value="Ammonium/urea_transptr"/>
</dbReference>
<evidence type="ECO:0000313" key="11">
    <source>
        <dbReference type="EMBL" id="PMC79603.1"/>
    </source>
</evidence>
<evidence type="ECO:0000256" key="7">
    <source>
        <dbReference type="ARBA" id="ARBA00023177"/>
    </source>
</evidence>
<keyword evidence="4 9" id="KW-0812">Transmembrane</keyword>